<reference evidence="3" key="1">
    <citation type="submission" date="2015-11" db="EMBL/GenBank/DDBJ databases">
        <authorList>
            <person name="Varghese N."/>
        </authorList>
    </citation>
    <scope>NUCLEOTIDE SEQUENCE [LARGE SCALE GENOMIC DNA]</scope>
    <source>
        <strain evidence="3">DSM 45899</strain>
    </source>
</reference>
<accession>A0A0S4QV38</accession>
<protein>
    <submittedName>
        <fullName evidence="2">Uncharacterized protein</fullName>
    </submittedName>
</protein>
<evidence type="ECO:0000313" key="2">
    <source>
        <dbReference type="EMBL" id="CUU59188.1"/>
    </source>
</evidence>
<dbReference type="Proteomes" id="UP000198802">
    <property type="component" value="Unassembled WGS sequence"/>
</dbReference>
<sequence length="43" mass="4476">MTNPSPTTRALPLSPGDGTAPPVSKTIDHDTGVHRAIRAVRIA</sequence>
<keyword evidence="3" id="KW-1185">Reference proteome</keyword>
<organism evidence="2 3">
    <name type="scientific">Parafrankia irregularis</name>
    <dbReference type="NCBI Taxonomy" id="795642"/>
    <lineage>
        <taxon>Bacteria</taxon>
        <taxon>Bacillati</taxon>
        <taxon>Actinomycetota</taxon>
        <taxon>Actinomycetes</taxon>
        <taxon>Frankiales</taxon>
        <taxon>Frankiaceae</taxon>
        <taxon>Parafrankia</taxon>
    </lineage>
</organism>
<proteinExistence type="predicted"/>
<gene>
    <name evidence="2" type="ORF">Ga0074812_12578</name>
</gene>
<feature type="region of interest" description="Disordered" evidence="1">
    <location>
        <begin position="1"/>
        <end position="27"/>
    </location>
</feature>
<dbReference type="EMBL" id="FAOZ01000025">
    <property type="protein sequence ID" value="CUU59188.1"/>
    <property type="molecule type" value="Genomic_DNA"/>
</dbReference>
<name>A0A0S4QV38_9ACTN</name>
<evidence type="ECO:0000256" key="1">
    <source>
        <dbReference type="SAM" id="MobiDB-lite"/>
    </source>
</evidence>
<dbReference type="AlphaFoldDB" id="A0A0S4QV38"/>
<evidence type="ECO:0000313" key="3">
    <source>
        <dbReference type="Proteomes" id="UP000198802"/>
    </source>
</evidence>